<comment type="caution">
    <text evidence="5">The sequence shown here is derived from an EMBL/GenBank/DDBJ whole genome shotgun (WGS) entry which is preliminary data.</text>
</comment>
<proteinExistence type="predicted"/>
<keyword evidence="3" id="KW-1133">Transmembrane helix</keyword>
<sequence>MLRSPAESSSPLWSVNDNEDHPYPLVVASCNRPATRSSPILSDGRSTGVADRSAVAVACYRPPAAVLFRLRGWALHMSNRCSNSPLAAIYSLSKFTEYAAVAVLPSPTSIDGSSNVKELKNWEAELFIEYPPPPIGCCFFMQPAGDPALYLPCLPFKRAPGKAYCQGRKTTYHCLDLYLDAGPSAAAPVTGVPHRRRCHHTRRRPPHQQLERLRRLLHDVLVPCVTFGRVATIVEGRRHRHHLRAALLLFGCHWIYSCTYRSKMRAQFGLPESPCCPCALCQHYRELKKRGFEPELGWHANVQNGAAAQGMGR</sequence>
<name>A0A835KKI1_9POAL</name>
<evidence type="ECO:0000313" key="6">
    <source>
        <dbReference type="Proteomes" id="UP000636709"/>
    </source>
</evidence>
<dbReference type="PANTHER" id="PTHR15907">
    <property type="entry name" value="DUF614 FAMILY PROTEIN-RELATED"/>
    <property type="match status" value="1"/>
</dbReference>
<reference evidence="5" key="1">
    <citation type="submission" date="2020-07" db="EMBL/GenBank/DDBJ databases">
        <title>Genome sequence and genetic diversity analysis of an under-domesticated orphan crop, white fonio (Digitaria exilis).</title>
        <authorList>
            <person name="Bennetzen J.L."/>
            <person name="Chen S."/>
            <person name="Ma X."/>
            <person name="Wang X."/>
            <person name="Yssel A.E.J."/>
            <person name="Chaluvadi S.R."/>
            <person name="Johnson M."/>
            <person name="Gangashetty P."/>
            <person name="Hamidou F."/>
            <person name="Sanogo M.D."/>
            <person name="Zwaenepoel A."/>
            <person name="Wallace J."/>
            <person name="Van De Peer Y."/>
            <person name="Van Deynze A."/>
        </authorList>
    </citation>
    <scope>NUCLEOTIDE SEQUENCE</scope>
    <source>
        <tissue evidence="5">Leaves</tissue>
    </source>
</reference>
<dbReference type="Pfam" id="PF04749">
    <property type="entry name" value="PLAC8"/>
    <property type="match status" value="1"/>
</dbReference>
<dbReference type="NCBIfam" id="TIGR01571">
    <property type="entry name" value="A_thal_Cys_rich"/>
    <property type="match status" value="1"/>
</dbReference>
<dbReference type="Proteomes" id="UP000636709">
    <property type="component" value="Unassembled WGS sequence"/>
</dbReference>
<evidence type="ECO:0000256" key="4">
    <source>
        <dbReference type="ARBA" id="ARBA00023136"/>
    </source>
</evidence>
<comment type="subcellular location">
    <subcellularLocation>
        <location evidence="1">Membrane</location>
    </subcellularLocation>
</comment>
<evidence type="ECO:0000313" key="5">
    <source>
        <dbReference type="EMBL" id="KAF8737638.1"/>
    </source>
</evidence>
<evidence type="ECO:0000256" key="1">
    <source>
        <dbReference type="ARBA" id="ARBA00004370"/>
    </source>
</evidence>
<protein>
    <submittedName>
        <fullName evidence="5">Uncharacterized protein</fullName>
    </submittedName>
</protein>
<dbReference type="GO" id="GO:0016020">
    <property type="term" value="C:membrane"/>
    <property type="evidence" value="ECO:0007669"/>
    <property type="project" value="UniProtKB-SubCell"/>
</dbReference>
<dbReference type="OrthoDB" id="1045822at2759"/>
<evidence type="ECO:0000256" key="3">
    <source>
        <dbReference type="ARBA" id="ARBA00022989"/>
    </source>
</evidence>
<keyword evidence="4" id="KW-0472">Membrane</keyword>
<evidence type="ECO:0000256" key="2">
    <source>
        <dbReference type="ARBA" id="ARBA00022692"/>
    </source>
</evidence>
<dbReference type="AlphaFoldDB" id="A0A835KKI1"/>
<organism evidence="5 6">
    <name type="scientific">Digitaria exilis</name>
    <dbReference type="NCBI Taxonomy" id="1010633"/>
    <lineage>
        <taxon>Eukaryota</taxon>
        <taxon>Viridiplantae</taxon>
        <taxon>Streptophyta</taxon>
        <taxon>Embryophyta</taxon>
        <taxon>Tracheophyta</taxon>
        <taxon>Spermatophyta</taxon>
        <taxon>Magnoliopsida</taxon>
        <taxon>Liliopsida</taxon>
        <taxon>Poales</taxon>
        <taxon>Poaceae</taxon>
        <taxon>PACMAD clade</taxon>
        <taxon>Panicoideae</taxon>
        <taxon>Panicodae</taxon>
        <taxon>Paniceae</taxon>
        <taxon>Anthephorinae</taxon>
        <taxon>Digitaria</taxon>
    </lineage>
</organism>
<dbReference type="EMBL" id="JACEFO010001387">
    <property type="protein sequence ID" value="KAF8737638.1"/>
    <property type="molecule type" value="Genomic_DNA"/>
</dbReference>
<keyword evidence="2" id="KW-0812">Transmembrane</keyword>
<dbReference type="InterPro" id="IPR006461">
    <property type="entry name" value="PLAC_motif_containing"/>
</dbReference>
<keyword evidence="6" id="KW-1185">Reference proteome</keyword>
<gene>
    <name evidence="5" type="ORF">HU200_014055</name>
</gene>
<accession>A0A835KKI1</accession>